<reference evidence="2 3" key="1">
    <citation type="journal article" date="2011" name="J. Bacteriol.">
        <title>Genome sequence of the 1,4-dioxane-degrading Pseudonocardia dioxanivorans strain CB1190.</title>
        <authorList>
            <person name="Sales C.M."/>
            <person name="Mahendra S."/>
            <person name="Grostern A."/>
            <person name="Parales R.E."/>
            <person name="Goodwin L.A."/>
            <person name="Woyke T."/>
            <person name="Nolan M."/>
            <person name="Lapidus A."/>
            <person name="Chertkov O."/>
            <person name="Ovchinnikova G."/>
            <person name="Sczyrba A."/>
            <person name="Alvarez-Cohen L."/>
        </authorList>
    </citation>
    <scope>NUCLEOTIDE SEQUENCE [LARGE SCALE GENOMIC DNA]</scope>
    <source>
        <strain evidence="3">ATCC 55486 / DSM 44775 / JCM 13855 / CB1190</strain>
    </source>
</reference>
<gene>
    <name evidence="2" type="ordered locus">Psed_5810</name>
</gene>
<proteinExistence type="predicted"/>
<dbReference type="Proteomes" id="UP000007809">
    <property type="component" value="Chromosome"/>
</dbReference>
<dbReference type="EMBL" id="CP002593">
    <property type="protein sequence ID" value="AEA27935.1"/>
    <property type="molecule type" value="Genomic_DNA"/>
</dbReference>
<organism evidence="2 3">
    <name type="scientific">Pseudonocardia dioxanivorans (strain ATCC 55486 / DSM 44775 / JCM 13855 / CB1190)</name>
    <dbReference type="NCBI Taxonomy" id="675635"/>
    <lineage>
        <taxon>Bacteria</taxon>
        <taxon>Bacillati</taxon>
        <taxon>Actinomycetota</taxon>
        <taxon>Actinomycetes</taxon>
        <taxon>Pseudonocardiales</taxon>
        <taxon>Pseudonocardiaceae</taxon>
        <taxon>Pseudonocardia</taxon>
    </lineage>
</organism>
<dbReference type="AlphaFoldDB" id="F4D1E7"/>
<feature type="region of interest" description="Disordered" evidence="1">
    <location>
        <begin position="30"/>
        <end position="54"/>
    </location>
</feature>
<dbReference type="RefSeq" id="WP_013677834.1">
    <property type="nucleotide sequence ID" value="NC_015312.1"/>
</dbReference>
<evidence type="ECO:0000256" key="1">
    <source>
        <dbReference type="SAM" id="MobiDB-lite"/>
    </source>
</evidence>
<evidence type="ECO:0000313" key="3">
    <source>
        <dbReference type="Proteomes" id="UP000007809"/>
    </source>
</evidence>
<dbReference type="HOGENOM" id="CLU_3047167_0_0_11"/>
<evidence type="ECO:0000313" key="2">
    <source>
        <dbReference type="EMBL" id="AEA27935.1"/>
    </source>
</evidence>
<accession>F4D1E7</accession>
<dbReference type="STRING" id="675635.Psed_5810"/>
<protein>
    <submittedName>
        <fullName evidence="2">Uncharacterized protein</fullName>
    </submittedName>
</protein>
<name>F4D1E7_PSEUX</name>
<dbReference type="KEGG" id="pdx:Psed_5810"/>
<sequence length="54" mass="5448">MSPGRAIATGAVWALFVLVVVIVVAVAHGSPLVGPDRPYTAPTAAVPTPPEDGR</sequence>
<keyword evidence="3" id="KW-1185">Reference proteome</keyword>